<dbReference type="AlphaFoldDB" id="A0AA36GEA5"/>
<gene>
    <name evidence="2" type="ORF">CYNAS_LOCUS3110</name>
</gene>
<proteinExistence type="predicted"/>
<accession>A0AA36GEA5</accession>
<reference evidence="2" key="1">
    <citation type="submission" date="2023-07" db="EMBL/GenBank/DDBJ databases">
        <authorList>
            <consortium name="CYATHOMIX"/>
        </authorList>
    </citation>
    <scope>NUCLEOTIDE SEQUENCE</scope>
    <source>
        <strain evidence="2">N/A</strain>
    </source>
</reference>
<protein>
    <submittedName>
        <fullName evidence="2">Uncharacterized protein</fullName>
    </submittedName>
</protein>
<keyword evidence="1" id="KW-0732">Signal</keyword>
<feature type="signal peptide" evidence="1">
    <location>
        <begin position="1"/>
        <end position="16"/>
    </location>
</feature>
<feature type="chain" id="PRO_5041423776" evidence="1">
    <location>
        <begin position="17"/>
        <end position="169"/>
    </location>
</feature>
<sequence length="169" mass="19725">MKLPCILALMPLLVVADLFELYSRTREFCIENGWIARFGDALINLLGRTEPVEQIYDCDAVAAARKILRDSDGLMAFYPRFSSAAIYLNKTCHTSDTCEYPDPDKFAQDWRKDNKDTIVYTFGCSMLKKKYEGKYWSLLYCLLDYKKNLTTYPEFQKAMKELKVEEEMQ</sequence>
<dbReference type="Proteomes" id="UP001176961">
    <property type="component" value="Unassembled WGS sequence"/>
</dbReference>
<keyword evidence="3" id="KW-1185">Reference proteome</keyword>
<evidence type="ECO:0000313" key="2">
    <source>
        <dbReference type="EMBL" id="CAJ0591127.1"/>
    </source>
</evidence>
<evidence type="ECO:0000313" key="3">
    <source>
        <dbReference type="Proteomes" id="UP001176961"/>
    </source>
</evidence>
<comment type="caution">
    <text evidence="2">The sequence shown here is derived from an EMBL/GenBank/DDBJ whole genome shotgun (WGS) entry which is preliminary data.</text>
</comment>
<organism evidence="2 3">
    <name type="scientific">Cylicocyclus nassatus</name>
    <name type="common">Nematode worm</name>
    <dbReference type="NCBI Taxonomy" id="53992"/>
    <lineage>
        <taxon>Eukaryota</taxon>
        <taxon>Metazoa</taxon>
        <taxon>Ecdysozoa</taxon>
        <taxon>Nematoda</taxon>
        <taxon>Chromadorea</taxon>
        <taxon>Rhabditida</taxon>
        <taxon>Rhabditina</taxon>
        <taxon>Rhabditomorpha</taxon>
        <taxon>Strongyloidea</taxon>
        <taxon>Strongylidae</taxon>
        <taxon>Cylicocyclus</taxon>
    </lineage>
</organism>
<dbReference type="EMBL" id="CATQJL010000001">
    <property type="protein sequence ID" value="CAJ0591127.1"/>
    <property type="molecule type" value="Genomic_DNA"/>
</dbReference>
<name>A0AA36GEA5_CYLNA</name>
<evidence type="ECO:0000256" key="1">
    <source>
        <dbReference type="SAM" id="SignalP"/>
    </source>
</evidence>